<dbReference type="Gene3D" id="3.90.199.10">
    <property type="entry name" value="Topoisomerase II, domain 5"/>
    <property type="match status" value="1"/>
</dbReference>
<dbReference type="InterPro" id="IPR013760">
    <property type="entry name" value="Topo_IIA-like_dom_sf"/>
</dbReference>
<evidence type="ECO:0000313" key="12">
    <source>
        <dbReference type="EMBL" id="AEB09374.1"/>
    </source>
</evidence>
<dbReference type="NCBIfam" id="NF004043">
    <property type="entry name" value="PRK05560.1"/>
    <property type="match status" value="1"/>
</dbReference>
<feature type="active site" description="O-(5'-phospho-DNA)-tyrosine intermediate" evidence="9 10">
    <location>
        <position position="119"/>
    </location>
</feature>
<dbReference type="Proteomes" id="UP000000483">
    <property type="component" value="Chromosome"/>
</dbReference>
<dbReference type="GO" id="GO:0005524">
    <property type="term" value="F:ATP binding"/>
    <property type="evidence" value="ECO:0007669"/>
    <property type="project" value="UniProtKB-UniRule"/>
</dbReference>
<proteinExistence type="inferred from homology"/>
<dbReference type="Gene3D" id="3.30.1360.40">
    <property type="match status" value="1"/>
</dbReference>
<comment type="subunit">
    <text evidence="9">Heterotetramer, composed of two GyrA and two GyrB chains. In the heterotetramer, GyrA contains the active site tyrosine that forms a transient covalent intermediate with DNA, while GyrB binds cofactors and catalyzes ATP hydrolysis.</text>
</comment>
<evidence type="ECO:0000256" key="10">
    <source>
        <dbReference type="PROSITE-ProRule" id="PRU01384"/>
    </source>
</evidence>
<dbReference type="CDD" id="cd00187">
    <property type="entry name" value="TOP4c"/>
    <property type="match status" value="1"/>
</dbReference>
<evidence type="ECO:0000256" key="7">
    <source>
        <dbReference type="ARBA" id="ARBA00023125"/>
    </source>
</evidence>
<name>F2NCU3_DESAR</name>
<dbReference type="InterPro" id="IPR006691">
    <property type="entry name" value="GyrA/parC_rep"/>
</dbReference>
<dbReference type="FunFam" id="1.10.268.10:FF:000001">
    <property type="entry name" value="DNA gyrase subunit A"/>
    <property type="match status" value="1"/>
</dbReference>
<comment type="miscellaneous">
    <text evidence="9">Few gyrases are as efficient as E.coli at forming negative supercoils. Not all organisms have 2 type II topoisomerases; in organisms with a single type II topoisomerase this enzyme also has to decatenate newly replicated chromosomes.</text>
</comment>
<feature type="short sequence motif" description="GyrA-box" evidence="9">
    <location>
        <begin position="521"/>
        <end position="527"/>
    </location>
</feature>
<keyword evidence="3 9" id="KW-0963">Cytoplasm</keyword>
<dbReference type="FunFam" id="3.90.199.10:FF:000001">
    <property type="entry name" value="DNA gyrase subunit A"/>
    <property type="match status" value="1"/>
</dbReference>
<dbReference type="Pfam" id="PF03989">
    <property type="entry name" value="DNA_gyraseA_C"/>
    <property type="match status" value="6"/>
</dbReference>
<comment type="function">
    <text evidence="9">A type II topoisomerase that negatively supercoils closed circular double-stranded (ds) DNA in an ATP-dependent manner to modulate DNA topology and maintain chromosomes in an underwound state. Negative supercoiling favors strand separation, and DNA replication, transcription, recombination and repair, all of which involve strand separation. Also able to catalyze the interconversion of other topological isomers of dsDNA rings, including catenanes and knotted rings. Type II topoisomerases break and join 2 DNA strands simultaneously in an ATP-dependent manner.</text>
</comment>
<protein>
    <recommendedName>
        <fullName evidence="9">DNA gyrase subunit A</fullName>
        <ecNumber evidence="9">5.6.2.2</ecNumber>
    </recommendedName>
</protein>
<dbReference type="EC" id="5.6.2.2" evidence="9"/>
<dbReference type="InterPro" id="IPR050220">
    <property type="entry name" value="Type_II_DNA_Topoisomerases"/>
</dbReference>
<dbReference type="KEGG" id="dao:Desac_1519"/>
<organism evidence="12 13">
    <name type="scientific">Desulfobacca acetoxidans (strain ATCC 700848 / DSM 11109 / ASRB2)</name>
    <dbReference type="NCBI Taxonomy" id="880072"/>
    <lineage>
        <taxon>Bacteria</taxon>
        <taxon>Pseudomonadati</taxon>
        <taxon>Thermodesulfobacteriota</taxon>
        <taxon>Desulfobaccia</taxon>
        <taxon>Desulfobaccales</taxon>
        <taxon>Desulfobaccaceae</taxon>
        <taxon>Desulfobacca</taxon>
    </lineage>
</organism>
<dbReference type="GO" id="GO:0034335">
    <property type="term" value="F:DNA negative supercoiling activity"/>
    <property type="evidence" value="ECO:0007669"/>
    <property type="project" value="UniProtKB-ARBA"/>
</dbReference>
<dbReference type="FunFam" id="3.30.1360.40:FF:000002">
    <property type="entry name" value="DNA gyrase subunit A"/>
    <property type="match status" value="1"/>
</dbReference>
<evidence type="ECO:0000256" key="3">
    <source>
        <dbReference type="ARBA" id="ARBA00022490"/>
    </source>
</evidence>
<keyword evidence="4 9" id="KW-0547">Nucleotide-binding</keyword>
<dbReference type="Gene3D" id="1.10.268.10">
    <property type="entry name" value="Topoisomerase, domain 3"/>
    <property type="match status" value="1"/>
</dbReference>
<dbReference type="STRING" id="880072.Desac_1519"/>
<dbReference type="GO" id="GO:0005694">
    <property type="term" value="C:chromosome"/>
    <property type="evidence" value="ECO:0007669"/>
    <property type="project" value="InterPro"/>
</dbReference>
<dbReference type="GO" id="GO:0005737">
    <property type="term" value="C:cytoplasm"/>
    <property type="evidence" value="ECO:0007669"/>
    <property type="project" value="UniProtKB-SubCell"/>
</dbReference>
<dbReference type="HOGENOM" id="CLU_002977_6_1_7"/>
<keyword evidence="7 9" id="KW-0238">DNA-binding</keyword>
<dbReference type="PANTHER" id="PTHR43493">
    <property type="entry name" value="DNA GYRASE/TOPOISOMERASE SUBUNIT A"/>
    <property type="match status" value="1"/>
</dbReference>
<gene>
    <name evidence="9" type="primary">gyrA</name>
    <name evidence="12" type="ordered locus">Desac_1519</name>
</gene>
<dbReference type="InterPro" id="IPR013757">
    <property type="entry name" value="Topo_IIA_A_a_sf"/>
</dbReference>
<keyword evidence="5 9" id="KW-0067">ATP-binding</keyword>
<dbReference type="GO" id="GO:0003677">
    <property type="term" value="F:DNA binding"/>
    <property type="evidence" value="ECO:0007669"/>
    <property type="project" value="UniProtKB-UniRule"/>
</dbReference>
<accession>F2NCU3</accession>
<dbReference type="PANTHER" id="PTHR43493:SF5">
    <property type="entry name" value="DNA GYRASE SUBUNIT A, CHLOROPLASTIC_MITOCHONDRIAL"/>
    <property type="match status" value="1"/>
</dbReference>
<dbReference type="PROSITE" id="PS52040">
    <property type="entry name" value="TOPO_IIA"/>
    <property type="match status" value="1"/>
</dbReference>
<evidence type="ECO:0000256" key="4">
    <source>
        <dbReference type="ARBA" id="ARBA00022741"/>
    </source>
</evidence>
<dbReference type="InterPro" id="IPR005743">
    <property type="entry name" value="GyrA"/>
</dbReference>
<dbReference type="GO" id="GO:0009330">
    <property type="term" value="C:DNA topoisomerase type II (double strand cut, ATP-hydrolyzing) complex"/>
    <property type="evidence" value="ECO:0007669"/>
    <property type="project" value="TreeGrafter"/>
</dbReference>
<evidence type="ECO:0000313" key="13">
    <source>
        <dbReference type="Proteomes" id="UP000000483"/>
    </source>
</evidence>
<dbReference type="SUPFAM" id="SSF56719">
    <property type="entry name" value="Type II DNA topoisomerase"/>
    <property type="match status" value="1"/>
</dbReference>
<dbReference type="AlphaFoldDB" id="F2NCU3"/>
<reference evidence="13" key="2">
    <citation type="submission" date="2011-03" db="EMBL/GenBank/DDBJ databases">
        <title>The complete genome of Desulfobacca acetoxidans DSM 11109.</title>
        <authorList>
            <consortium name="US DOE Joint Genome Institute (JGI-PGF)"/>
            <person name="Lucas S."/>
            <person name="Copeland A."/>
            <person name="Lapidus A."/>
            <person name="Bruce D."/>
            <person name="Goodwin L."/>
            <person name="Pitluck S."/>
            <person name="Peters L."/>
            <person name="Kyrpides N."/>
            <person name="Mavromatis K."/>
            <person name="Ivanova N."/>
            <person name="Ovchinnikova G."/>
            <person name="Teshima H."/>
            <person name="Detter J.C."/>
            <person name="Han C."/>
            <person name="Land M."/>
            <person name="Hauser L."/>
            <person name="Markowitz V."/>
            <person name="Cheng J.-F."/>
            <person name="Hugenholtz P."/>
            <person name="Woyke T."/>
            <person name="Wu D."/>
            <person name="Spring S."/>
            <person name="Schueler E."/>
            <person name="Brambilla E."/>
            <person name="Klenk H.-P."/>
            <person name="Eisen J.A."/>
        </authorList>
    </citation>
    <scope>NUCLEOTIDE SEQUENCE [LARGE SCALE GENOMIC DNA]</scope>
    <source>
        <strain evidence="13">ATCC 700848 / DSM 11109 / ASRB2</strain>
    </source>
</reference>
<dbReference type="RefSeq" id="WP_013706484.1">
    <property type="nucleotide sequence ID" value="NC_015388.1"/>
</dbReference>
<dbReference type="GO" id="GO:0006261">
    <property type="term" value="P:DNA-templated DNA replication"/>
    <property type="evidence" value="ECO:0007669"/>
    <property type="project" value="UniProtKB-UniRule"/>
</dbReference>
<dbReference type="InterPro" id="IPR035516">
    <property type="entry name" value="Gyrase/topoIV_suA_C"/>
</dbReference>
<dbReference type="EMBL" id="CP002629">
    <property type="protein sequence ID" value="AEB09374.1"/>
    <property type="molecule type" value="Genomic_DNA"/>
</dbReference>
<dbReference type="SUPFAM" id="SSF101904">
    <property type="entry name" value="GyrA/ParC C-terminal domain-like"/>
    <property type="match status" value="1"/>
</dbReference>
<dbReference type="InterPro" id="IPR002205">
    <property type="entry name" value="Topo_IIA_dom_A"/>
</dbReference>
<comment type="subcellular location">
    <subcellularLocation>
        <location evidence="9">Cytoplasm</location>
    </subcellularLocation>
</comment>
<dbReference type="Gene3D" id="2.120.10.90">
    <property type="entry name" value="DNA gyrase/topoisomerase IV, subunit A, C-terminal"/>
    <property type="match status" value="1"/>
</dbReference>
<evidence type="ECO:0000256" key="1">
    <source>
        <dbReference type="ARBA" id="ARBA00000185"/>
    </source>
</evidence>
<dbReference type="FunFam" id="2.120.10.90:FF:000004">
    <property type="entry name" value="DNA gyrase subunit A"/>
    <property type="match status" value="1"/>
</dbReference>
<evidence type="ECO:0000256" key="5">
    <source>
        <dbReference type="ARBA" id="ARBA00022840"/>
    </source>
</evidence>
<dbReference type="GO" id="GO:0006265">
    <property type="term" value="P:DNA topological change"/>
    <property type="evidence" value="ECO:0007669"/>
    <property type="project" value="UniProtKB-UniRule"/>
</dbReference>
<sequence length="808" mass="90547">MESRVVHVNIEDEIRKSYLEYALSVIIGRALPDVRDGLKPVHRRILFAMSEAGNDYNKPYKKSARIVGDVIGKYHPHGDTAVYDAIVRMAQDFSLRYPLVDGQGNFGSIDGDAPAAMRYTEVRMTRLAGELLLDLDKETVDFIPNYDGSMQEPLVLPARAPNLLINGSSGIAVGMATNIPPHNLAEVCNALLAFIKNPQISLAELMAIMPGPDFPTAGFIYGSDGIAEAYRTGKGLIRLRARTFLEQRGGREYIIINELPYQVNKVKLIERIVELVKDKKIEGITDIRDESDREGMRVVIQLRKDELAQPILNQLFAHTNMQVTYGINLVAIVNNRPELLSLKDLLTEFLKHRREVIVRRTLYELRKAEERAHILAGLKIALDHLDQIIALIRSAASPSTARSQLVERFTLTEVQAQAILEMRLQRLTGLERQKIIDEYEQLLKDIARFKEILANEALVYQLIEADLIDLRDRYGDPRRTEIIPETAELTLEDLIPDEDMVVTVSHQGYIKRNPLNLYRSQRRGGKGRTGMSIKEDDFVSQLYIASTHNYFLVFSNLGRIYWLKVHEIPVGSPSARGKAIVNLLNFGSQEKLTTILPIREFVPEHYLVMATKRGIIKKTELMNFSRPRSGGLIACTLDEGDELVSVALTDGNKEVFLGTSLGKIIRFAEQDVRDMGRSARGVRGMTVAEDDCIVGMEILSAEGAILTVTANGYGKRTRHEEYRLQKRGGSGLLALRITDRNGPVVGIIQVTEDDEIMLITDRGKIIRLPVTGISLIGRVTQGVKLIDTEPEERVVSIARLAEKGDEGE</sequence>
<evidence type="ECO:0000256" key="2">
    <source>
        <dbReference type="ARBA" id="ARBA00008263"/>
    </source>
</evidence>
<feature type="domain" description="Topo IIA-type catalytic" evidence="11">
    <location>
        <begin position="31"/>
        <end position="494"/>
    </location>
</feature>
<keyword evidence="6 9" id="KW-0799">Topoisomerase</keyword>
<dbReference type="OrthoDB" id="9806486at2"/>
<comment type="similarity">
    <text evidence="2 9">Belongs to the type II topoisomerase GyrA/ParC subunit family.</text>
</comment>
<dbReference type="eggNOG" id="COG0188">
    <property type="taxonomic scope" value="Bacteria"/>
</dbReference>
<dbReference type="NCBIfam" id="TIGR01063">
    <property type="entry name" value="gyrA"/>
    <property type="match status" value="1"/>
</dbReference>
<evidence type="ECO:0000259" key="11">
    <source>
        <dbReference type="PROSITE" id="PS52040"/>
    </source>
</evidence>
<dbReference type="SMART" id="SM00434">
    <property type="entry name" value="TOP4c"/>
    <property type="match status" value="1"/>
</dbReference>
<dbReference type="HAMAP" id="MF_01897">
    <property type="entry name" value="GyrA"/>
    <property type="match status" value="1"/>
</dbReference>
<dbReference type="InterPro" id="IPR013758">
    <property type="entry name" value="Topo_IIA_A/C_ab"/>
</dbReference>
<keyword evidence="8 9" id="KW-0413">Isomerase</keyword>
<evidence type="ECO:0000256" key="6">
    <source>
        <dbReference type="ARBA" id="ARBA00023029"/>
    </source>
</evidence>
<dbReference type="NCBIfam" id="NF004044">
    <property type="entry name" value="PRK05561.1"/>
    <property type="match status" value="1"/>
</dbReference>
<keyword evidence="13" id="KW-1185">Reference proteome</keyword>
<dbReference type="Pfam" id="PF00521">
    <property type="entry name" value="DNA_topoisoIV"/>
    <property type="match status" value="1"/>
</dbReference>
<reference evidence="12 13" key="1">
    <citation type="journal article" date="2011" name="Stand. Genomic Sci.">
        <title>Complete genome sequence of the acetate-degrading sulfate reducer Desulfobacca acetoxidans type strain (ASRB2).</title>
        <authorList>
            <person name="Goker M."/>
            <person name="Teshima H."/>
            <person name="Lapidus A."/>
            <person name="Nolan M."/>
            <person name="Lucas S."/>
            <person name="Hammon N."/>
            <person name="Deshpande S."/>
            <person name="Cheng J.F."/>
            <person name="Tapia R."/>
            <person name="Han C."/>
            <person name="Goodwin L."/>
            <person name="Pitluck S."/>
            <person name="Huntemann M."/>
            <person name="Liolios K."/>
            <person name="Ivanova N."/>
            <person name="Pagani I."/>
            <person name="Mavromatis K."/>
            <person name="Ovchinikova G."/>
            <person name="Pati A."/>
            <person name="Chen A."/>
            <person name="Palaniappan K."/>
            <person name="Land M."/>
            <person name="Hauser L."/>
            <person name="Brambilla E.M."/>
            <person name="Rohde M."/>
            <person name="Spring S."/>
            <person name="Detter J.C."/>
            <person name="Woyke T."/>
            <person name="Bristow J."/>
            <person name="Eisen J.A."/>
            <person name="Markowitz V."/>
            <person name="Hugenholtz P."/>
            <person name="Kyrpides N.C."/>
            <person name="Klenk H.P."/>
        </authorList>
    </citation>
    <scope>NUCLEOTIDE SEQUENCE [LARGE SCALE GENOMIC DNA]</scope>
    <source>
        <strain evidence="13">ATCC 700848 / DSM 11109 / ASRB2</strain>
    </source>
</reference>
<comment type="catalytic activity">
    <reaction evidence="1 9 10">
        <text>ATP-dependent breakage, passage and rejoining of double-stranded DNA.</text>
        <dbReference type="EC" id="5.6.2.2"/>
    </reaction>
</comment>
<evidence type="ECO:0000256" key="9">
    <source>
        <dbReference type="HAMAP-Rule" id="MF_01897"/>
    </source>
</evidence>
<evidence type="ECO:0000256" key="8">
    <source>
        <dbReference type="ARBA" id="ARBA00023235"/>
    </source>
</evidence>